<organism evidence="4 6">
    <name type="scientific">Mesotoga infera</name>
    <dbReference type="NCBI Taxonomy" id="1236046"/>
    <lineage>
        <taxon>Bacteria</taxon>
        <taxon>Thermotogati</taxon>
        <taxon>Thermotogota</taxon>
        <taxon>Thermotogae</taxon>
        <taxon>Kosmotogales</taxon>
        <taxon>Kosmotogaceae</taxon>
        <taxon>Mesotoga</taxon>
    </lineage>
</organism>
<evidence type="ECO:0000313" key="4">
    <source>
        <dbReference type="EMBL" id="KUK68132.1"/>
    </source>
</evidence>
<dbReference type="InterPro" id="IPR012878">
    <property type="entry name" value="Beta-AFase-like_GH127_cat"/>
</dbReference>
<feature type="domain" description="Non-reducing end beta-L-arabinofuranosidase-like GH127 middle" evidence="2">
    <location>
        <begin position="406"/>
        <end position="501"/>
    </location>
</feature>
<dbReference type="SUPFAM" id="SSF48208">
    <property type="entry name" value="Six-hairpin glycosidases"/>
    <property type="match status" value="1"/>
</dbReference>
<dbReference type="InterPro" id="IPR049046">
    <property type="entry name" value="Beta-AFase-like_GH127_middle"/>
</dbReference>
<dbReference type="PANTHER" id="PTHR43465">
    <property type="entry name" value="DUF1680 DOMAIN PROTEIN (AFU_ORTHOLOGUE AFUA_1G08910)"/>
    <property type="match status" value="1"/>
</dbReference>
<dbReference type="PATRIC" id="fig|1236046.5.peg.1701"/>
<dbReference type="EMBL" id="LGGH01000035">
    <property type="protein sequence ID" value="KUK68132.1"/>
    <property type="molecule type" value="Genomic_DNA"/>
</dbReference>
<evidence type="ECO:0000259" key="2">
    <source>
        <dbReference type="Pfam" id="PF20736"/>
    </source>
</evidence>
<evidence type="ECO:0000259" key="1">
    <source>
        <dbReference type="Pfam" id="PF07944"/>
    </source>
</evidence>
<evidence type="ECO:0000259" key="3">
    <source>
        <dbReference type="Pfam" id="PF20737"/>
    </source>
</evidence>
<dbReference type="InterPro" id="IPR008928">
    <property type="entry name" value="6-hairpin_glycosidase_sf"/>
</dbReference>
<dbReference type="Pfam" id="PF20736">
    <property type="entry name" value="Glyco_hydro127M"/>
    <property type="match status" value="1"/>
</dbReference>
<dbReference type="EMBL" id="LGGW01000027">
    <property type="protein sequence ID" value="KUK90609.1"/>
    <property type="molecule type" value="Genomic_DNA"/>
</dbReference>
<accession>A0A101H119</accession>
<comment type="caution">
    <text evidence="4">The sequence shown here is derived from an EMBL/GenBank/DDBJ whole genome shotgun (WGS) entry which is preliminary data.</text>
</comment>
<dbReference type="Proteomes" id="UP000054260">
    <property type="component" value="Unassembled WGS sequence"/>
</dbReference>
<dbReference type="InterPro" id="IPR049049">
    <property type="entry name" value="Beta-AFase-like_GH127_C"/>
</dbReference>
<feature type="domain" description="Non-reducing end beta-L-arabinofuranosidase-like GH127 C-terminal" evidence="3">
    <location>
        <begin position="503"/>
        <end position="618"/>
    </location>
</feature>
<evidence type="ECO:0000313" key="5">
    <source>
        <dbReference type="EMBL" id="KUK90609.1"/>
    </source>
</evidence>
<sequence length="621" mass="70720">MTFVNDTSRSPRAQVRPIAIERVELEGFVRRYQDLMKSTSLALQYEYLESSGRIDNFRKAIGSIEGDFTGWFFNDSDIYKWIEAASYSLAYNEDSEIRTRIDSLITLIESVQKKSEGGYVNTYFTGKRASEKWKDLKSKHEFYCAGHLIQAGIAYKRVTGNESLFNACMSVADNILKTFPDDDCEVTTGHPELEMAMVELHRETGNRNYLEFAQRLIDNRGKGYVGGDEYHIDHVSFRDLKELAGHAVRMLYLLTGAADVFLETGDETLLAVLERLWIDLTSRKMYITGGAGSRYEGEAFGEAYELPSRRAYSESCAAIANVFWNWRMYMIAGDAKYLDVLERSLYNSVLSGISLDGRRYFYVNPLEDVGKHNREEWFECACCPPNIARLLTSFGGYLYGTTLDEIRVNFYEASRASIPFRDGEVSIVQKTAYPHSEEVNLVISTDLDTDLSILLRIPEWTDGDFDLQIDGVKQKIRPEKGFVRLEGNWKGKTEVSLTLRMRIRMMTANPLLRENTDKVAIQRGPLIYCAEGVDNPSFDVRTLSVPSKRNFELSESDALDGNPVVISGKGIAYDLDDWDKKLYNSLGSVKSKGKNVRFSLIPYYAWNNRGNSPMCVWLHVH</sequence>
<dbReference type="Proteomes" id="UP000055014">
    <property type="component" value="Unassembled WGS sequence"/>
</dbReference>
<proteinExistence type="predicted"/>
<evidence type="ECO:0000313" key="7">
    <source>
        <dbReference type="Proteomes" id="UP000055014"/>
    </source>
</evidence>
<gene>
    <name evidence="4" type="ORF">XD86_0375</name>
    <name evidence="5" type="ORF">XE02_0466</name>
</gene>
<evidence type="ECO:0000313" key="6">
    <source>
        <dbReference type="Proteomes" id="UP000054260"/>
    </source>
</evidence>
<dbReference type="GO" id="GO:0005975">
    <property type="term" value="P:carbohydrate metabolic process"/>
    <property type="evidence" value="ECO:0007669"/>
    <property type="project" value="InterPro"/>
</dbReference>
<dbReference type="AlphaFoldDB" id="A0A101H119"/>
<reference evidence="4" key="1">
    <citation type="journal article" date="2015" name="MBio">
        <title>Genome-resolved metagenomic analysis reveals roles for candidate phyla and other microbial community members in biogeochemical transformations in oil reservoirs.</title>
        <authorList>
            <person name="Hu P."/>
            <person name="Tom L."/>
            <person name="Singh A."/>
            <person name="Thomas B.C."/>
            <person name="Baker B.J."/>
            <person name="Piceno Y.M."/>
            <person name="Andersen G.L."/>
            <person name="Banfield J.F."/>
        </authorList>
    </citation>
    <scope>NUCLEOTIDE SEQUENCE [LARGE SCALE GENOMIC DNA]</scope>
    <source>
        <strain evidence="4">46_47</strain>
        <strain evidence="5">46_70</strain>
    </source>
</reference>
<dbReference type="PANTHER" id="PTHR43465:SF2">
    <property type="entry name" value="DUF1680 DOMAIN PROTEIN (AFU_ORTHOLOGUE AFUA_1G08910)"/>
    <property type="match status" value="1"/>
</dbReference>
<dbReference type="Pfam" id="PF07944">
    <property type="entry name" value="Beta-AFase-like_GH127_cat"/>
    <property type="match status" value="1"/>
</dbReference>
<feature type="domain" description="Non-reducing end beta-L-arabinofuranosidase-like GH127 catalytic" evidence="1">
    <location>
        <begin position="24"/>
        <end position="395"/>
    </location>
</feature>
<dbReference type="InterPro" id="IPR049174">
    <property type="entry name" value="Beta-AFase-like"/>
</dbReference>
<protein>
    <recommendedName>
        <fullName evidence="8">Glycoside hydrolase family 127 protein</fullName>
    </recommendedName>
</protein>
<reference evidence="6 7" key="2">
    <citation type="journal article" date="2015" name="MBio">
        <title>Genome-Resolved Metagenomic Analysis Reveals Roles for Candidate Phyla and Other Microbial Community Members in Biogeochemical Transformations in Oil Reservoirs.</title>
        <authorList>
            <person name="Hu P."/>
            <person name="Tom L."/>
            <person name="Singh A."/>
            <person name="Thomas B.C."/>
            <person name="Baker B.J."/>
            <person name="Piceno Y.M."/>
            <person name="Andersen G.L."/>
            <person name="Banfield J.F."/>
        </authorList>
    </citation>
    <scope>NUCLEOTIDE SEQUENCE [LARGE SCALE GENOMIC DNA]</scope>
</reference>
<dbReference type="Pfam" id="PF20737">
    <property type="entry name" value="Glyco_hydro127C"/>
    <property type="match status" value="1"/>
</dbReference>
<evidence type="ECO:0008006" key="8">
    <source>
        <dbReference type="Google" id="ProtNLM"/>
    </source>
</evidence>
<name>A0A101H119_9BACT</name>